<feature type="binding site" evidence="10">
    <location>
        <position position="179"/>
    </location>
    <ligand>
        <name>ATP</name>
        <dbReference type="ChEBI" id="CHEBI:30616"/>
    </ligand>
</feature>
<sequence>MFQVTDRNQSQSTFHPQKIDSQPAKPWKLWKIEKDFEIGRPLGEGKFGHVYLARTKKERFIVALKVIHAKQIVEDKMQHQINRETDIHIKLEHPNIIQMYGYFRDMDKIVYVLEFAPGGEVYTELLNEEYKRFSESKASTYIYQITHALNYLHRNNIIHRDIKPENLLLGYYGEIKMADFGWSIENTSTPTVRKARRKTLCGTLDYLPPEMVKGQTYDERVDLWCLGVLCYEFLVGNPPFETHDRAATYKKIAELSFTYPKWVSLEAQRFINKILVHDPSKRLSLQKVQNHPWITTNRMIWYCRTNATSWQPDQEVPSAMLSALNVTKIDLTLVINLHQLYREEKLKKIRIHSMDNLIDSISSSPPTSVFEAMRV</sequence>
<evidence type="ECO:0000256" key="3">
    <source>
        <dbReference type="ARBA" id="ARBA00022679"/>
    </source>
</evidence>
<dbReference type="GO" id="GO:0004674">
    <property type="term" value="F:protein serine/threonine kinase activity"/>
    <property type="evidence" value="ECO:0007669"/>
    <property type="project" value="UniProtKB-KW"/>
</dbReference>
<evidence type="ECO:0000256" key="4">
    <source>
        <dbReference type="ARBA" id="ARBA00022741"/>
    </source>
</evidence>
<dbReference type="PROSITE" id="PS50011">
    <property type="entry name" value="PROTEIN_KINASE_DOM"/>
    <property type="match status" value="1"/>
</dbReference>
<comment type="catalytic activity">
    <reaction evidence="8 14">
        <text>L-seryl-[protein] + ATP = O-phospho-L-seryl-[protein] + ADP + H(+)</text>
        <dbReference type="Rhea" id="RHEA:17989"/>
        <dbReference type="Rhea" id="RHEA-COMP:9863"/>
        <dbReference type="Rhea" id="RHEA-COMP:11604"/>
        <dbReference type="ChEBI" id="CHEBI:15378"/>
        <dbReference type="ChEBI" id="CHEBI:29999"/>
        <dbReference type="ChEBI" id="CHEBI:30616"/>
        <dbReference type="ChEBI" id="CHEBI:83421"/>
        <dbReference type="ChEBI" id="CHEBI:456216"/>
        <dbReference type="EC" id="2.7.11.1"/>
    </reaction>
</comment>
<feature type="binding site" evidence="10 12">
    <location>
        <position position="65"/>
    </location>
    <ligand>
        <name>ATP</name>
        <dbReference type="ChEBI" id="CHEBI:30616"/>
    </ligand>
</feature>
<accession>A0A8J2PP62</accession>
<dbReference type="SMART" id="SM00220">
    <property type="entry name" value="S_TKc"/>
    <property type="match status" value="1"/>
</dbReference>
<dbReference type="GO" id="GO:0032506">
    <property type="term" value="P:cytokinetic process"/>
    <property type="evidence" value="ECO:0007669"/>
    <property type="project" value="UniProtKB-ARBA"/>
</dbReference>
<evidence type="ECO:0000259" key="16">
    <source>
        <dbReference type="PROSITE" id="PS50011"/>
    </source>
</evidence>
<feature type="binding site" evidence="10">
    <location>
        <begin position="114"/>
        <end position="116"/>
    </location>
    <ligand>
        <name>ATP</name>
        <dbReference type="ChEBI" id="CHEBI:30616"/>
    </ligand>
</feature>
<feature type="active site" description="Proton acceptor" evidence="9">
    <location>
        <position position="161"/>
    </location>
</feature>
<evidence type="ECO:0000256" key="5">
    <source>
        <dbReference type="ARBA" id="ARBA00022777"/>
    </source>
</evidence>
<dbReference type="GO" id="GO:0006325">
    <property type="term" value="P:chromatin organization"/>
    <property type="evidence" value="ECO:0007669"/>
    <property type="project" value="UniProtKB-ARBA"/>
</dbReference>
<dbReference type="Proteomes" id="UP000708208">
    <property type="component" value="Unassembled WGS sequence"/>
</dbReference>
<dbReference type="InterPro" id="IPR000719">
    <property type="entry name" value="Prot_kinase_dom"/>
</dbReference>
<comment type="catalytic activity">
    <reaction evidence="7 14">
        <text>L-threonyl-[protein] + ATP = O-phospho-L-threonyl-[protein] + ADP + H(+)</text>
        <dbReference type="Rhea" id="RHEA:46608"/>
        <dbReference type="Rhea" id="RHEA-COMP:11060"/>
        <dbReference type="Rhea" id="RHEA-COMP:11605"/>
        <dbReference type="ChEBI" id="CHEBI:15378"/>
        <dbReference type="ChEBI" id="CHEBI:30013"/>
        <dbReference type="ChEBI" id="CHEBI:30616"/>
        <dbReference type="ChEBI" id="CHEBI:61977"/>
        <dbReference type="ChEBI" id="CHEBI:456216"/>
        <dbReference type="EC" id="2.7.11.1"/>
    </reaction>
</comment>
<dbReference type="GO" id="GO:0030496">
    <property type="term" value="C:midbody"/>
    <property type="evidence" value="ECO:0007669"/>
    <property type="project" value="UniProtKB-SubCell"/>
</dbReference>
<dbReference type="GO" id="GO:0000070">
    <property type="term" value="P:mitotic sister chromatid segregation"/>
    <property type="evidence" value="ECO:0007669"/>
    <property type="project" value="UniProtKB-ARBA"/>
</dbReference>
<evidence type="ECO:0000256" key="8">
    <source>
        <dbReference type="ARBA" id="ARBA00048679"/>
    </source>
</evidence>
<evidence type="ECO:0000256" key="14">
    <source>
        <dbReference type="RuleBase" id="RU367134"/>
    </source>
</evidence>
<keyword evidence="2 13" id="KW-0723">Serine/threonine-protein kinase</keyword>
<dbReference type="CDD" id="cd14007">
    <property type="entry name" value="STKc_Aurora"/>
    <property type="match status" value="1"/>
</dbReference>
<feature type="cross-link" description="Glycyl lysine isopeptide (Lys-Gly) (interchain with G-Cter in SUMO2)" evidence="11">
    <location>
        <position position="163"/>
    </location>
</feature>
<keyword evidence="3 14" id="KW-0808">Transferase</keyword>
<evidence type="ECO:0000313" key="17">
    <source>
        <dbReference type="EMBL" id="CAG7828613.1"/>
    </source>
</evidence>
<feature type="binding site" evidence="10">
    <location>
        <position position="46"/>
    </location>
    <ligand>
        <name>ATP</name>
        <dbReference type="ChEBI" id="CHEBI:30616"/>
    </ligand>
</feature>
<dbReference type="EMBL" id="CAJVCH010548250">
    <property type="protein sequence ID" value="CAG7828613.1"/>
    <property type="molecule type" value="Genomic_DNA"/>
</dbReference>
<dbReference type="GO" id="GO:0030261">
    <property type="term" value="P:chromosome condensation"/>
    <property type="evidence" value="ECO:0007669"/>
    <property type="project" value="UniProtKB-ARBA"/>
</dbReference>
<feature type="region of interest" description="Disordered" evidence="15">
    <location>
        <begin position="1"/>
        <end position="21"/>
    </location>
</feature>
<evidence type="ECO:0000256" key="2">
    <source>
        <dbReference type="ARBA" id="ARBA00022527"/>
    </source>
</evidence>
<feature type="domain" description="Protein kinase" evidence="16">
    <location>
        <begin position="36"/>
        <end position="294"/>
    </location>
</feature>
<proteinExistence type="inferred from homology"/>
<keyword evidence="4 10" id="KW-0547">Nucleotide-binding</keyword>
<evidence type="ECO:0000256" key="15">
    <source>
        <dbReference type="SAM" id="MobiDB-lite"/>
    </source>
</evidence>
<dbReference type="InterPro" id="IPR030616">
    <property type="entry name" value="Aur-like"/>
</dbReference>
<keyword evidence="5 14" id="KW-0418">Kinase</keyword>
<keyword evidence="18" id="KW-1185">Reference proteome</keyword>
<evidence type="ECO:0000256" key="7">
    <source>
        <dbReference type="ARBA" id="ARBA00047899"/>
    </source>
</evidence>
<organism evidence="17 18">
    <name type="scientific">Allacma fusca</name>
    <dbReference type="NCBI Taxonomy" id="39272"/>
    <lineage>
        <taxon>Eukaryota</taxon>
        <taxon>Metazoa</taxon>
        <taxon>Ecdysozoa</taxon>
        <taxon>Arthropoda</taxon>
        <taxon>Hexapoda</taxon>
        <taxon>Collembola</taxon>
        <taxon>Symphypleona</taxon>
        <taxon>Sminthuridae</taxon>
        <taxon>Allacma</taxon>
    </lineage>
</organism>
<dbReference type="FunFam" id="3.30.200.20:FF:000042">
    <property type="entry name" value="Aurora kinase A"/>
    <property type="match status" value="1"/>
</dbReference>
<evidence type="ECO:0000256" key="12">
    <source>
        <dbReference type="PROSITE-ProRule" id="PRU10141"/>
    </source>
</evidence>
<dbReference type="InterPro" id="IPR008271">
    <property type="entry name" value="Ser/Thr_kinase_AS"/>
</dbReference>
<evidence type="ECO:0000256" key="6">
    <source>
        <dbReference type="ARBA" id="ARBA00022840"/>
    </source>
</evidence>
<dbReference type="InterPro" id="IPR017441">
    <property type="entry name" value="Protein_kinase_ATP_BS"/>
</dbReference>
<evidence type="ECO:0000256" key="9">
    <source>
        <dbReference type="PIRSR" id="PIRSR630616-1"/>
    </source>
</evidence>
<evidence type="ECO:0000256" key="13">
    <source>
        <dbReference type="RuleBase" id="RU000304"/>
    </source>
</evidence>
<dbReference type="PROSITE" id="PS00108">
    <property type="entry name" value="PROTEIN_KINASE_ST"/>
    <property type="match status" value="1"/>
</dbReference>
<dbReference type="AlphaFoldDB" id="A0A8J2PP62"/>
<evidence type="ECO:0000256" key="10">
    <source>
        <dbReference type="PIRSR" id="PIRSR630616-2"/>
    </source>
</evidence>
<evidence type="ECO:0000313" key="18">
    <source>
        <dbReference type="Proteomes" id="UP000708208"/>
    </source>
</evidence>
<reference evidence="17" key="1">
    <citation type="submission" date="2021-06" db="EMBL/GenBank/DDBJ databases">
        <authorList>
            <person name="Hodson N. C."/>
            <person name="Mongue J. A."/>
            <person name="Jaron S. K."/>
        </authorList>
    </citation>
    <scope>NUCLEOTIDE SEQUENCE</scope>
</reference>
<dbReference type="FunFam" id="1.10.510.10:FF:000235">
    <property type="entry name" value="Serine/threonine-protein kinase ark1"/>
    <property type="match status" value="1"/>
</dbReference>
<dbReference type="GO" id="GO:0005524">
    <property type="term" value="F:ATP binding"/>
    <property type="evidence" value="ECO:0007669"/>
    <property type="project" value="UniProtKB-UniRule"/>
</dbReference>
<dbReference type="PROSITE" id="PS00107">
    <property type="entry name" value="PROTEIN_KINASE_ATP"/>
    <property type="match status" value="1"/>
</dbReference>
<gene>
    <name evidence="17" type="ORF">AFUS01_LOCUS38531</name>
</gene>
<comment type="subcellular location">
    <subcellularLocation>
        <location evidence="1">Midbody</location>
    </subcellularLocation>
</comment>
<keyword evidence="6 10" id="KW-0067">ATP-binding</keyword>
<comment type="similarity">
    <text evidence="14">Belongs to the protein kinase superfamily. Ser/Thr protein kinase family. Aurora subfamily.</text>
</comment>
<dbReference type="PANTHER" id="PTHR24350">
    <property type="entry name" value="SERINE/THREONINE-PROTEIN KINASE IAL-RELATED"/>
    <property type="match status" value="1"/>
</dbReference>
<feature type="binding site" evidence="10">
    <location>
        <begin position="165"/>
        <end position="166"/>
    </location>
    <ligand>
        <name>ATP</name>
        <dbReference type="ChEBI" id="CHEBI:30616"/>
    </ligand>
</feature>
<comment type="caution">
    <text evidence="17">The sequence shown here is derived from an EMBL/GenBank/DDBJ whole genome shotgun (WGS) entry which is preliminary data.</text>
</comment>
<dbReference type="OrthoDB" id="377346at2759"/>
<evidence type="ECO:0000256" key="11">
    <source>
        <dbReference type="PIRSR" id="PIRSR630616-3"/>
    </source>
</evidence>
<dbReference type="EC" id="2.7.11.1" evidence="14"/>
<protein>
    <recommendedName>
        <fullName evidence="14">Aurora kinase</fullName>
        <ecNumber evidence="14">2.7.11.1</ecNumber>
    </recommendedName>
</protein>
<dbReference type="Pfam" id="PF00069">
    <property type="entry name" value="Pkinase"/>
    <property type="match status" value="1"/>
</dbReference>
<evidence type="ECO:0000256" key="1">
    <source>
        <dbReference type="ARBA" id="ARBA00004214"/>
    </source>
</evidence>
<feature type="compositionally biased region" description="Polar residues" evidence="15">
    <location>
        <begin position="1"/>
        <end position="15"/>
    </location>
</feature>
<name>A0A8J2PP62_9HEXA</name>